<dbReference type="SUPFAM" id="SSF52096">
    <property type="entry name" value="ClpP/crotonase"/>
    <property type="match status" value="1"/>
</dbReference>
<dbReference type="Pfam" id="PF00378">
    <property type="entry name" value="ECH_1"/>
    <property type="match status" value="1"/>
</dbReference>
<evidence type="ECO:0000256" key="8">
    <source>
        <dbReference type="ARBA" id="ARBA00023235"/>
    </source>
</evidence>
<dbReference type="InterPro" id="IPR001753">
    <property type="entry name" value="Enoyl-CoA_hydra/iso"/>
</dbReference>
<dbReference type="PANTHER" id="PTHR43149:SF1">
    <property type="entry name" value="DELTA(3,5)-DELTA(2,4)-DIENOYL-COA ISOMERASE, MITOCHONDRIAL"/>
    <property type="match status" value="1"/>
</dbReference>
<dbReference type="PANTHER" id="PTHR43149">
    <property type="entry name" value="ENOYL-COA HYDRATASE"/>
    <property type="match status" value="1"/>
</dbReference>
<evidence type="ECO:0000256" key="5">
    <source>
        <dbReference type="ARBA" id="ARBA00022990"/>
    </source>
</evidence>
<keyword evidence="4" id="KW-0276">Fatty acid metabolism</keyword>
<comment type="similarity">
    <text evidence="3">Belongs to the enoyl-CoA hydratase/isomerase family.</text>
</comment>
<reference evidence="13" key="1">
    <citation type="submission" date="2015-11" db="EMBL/GenBank/DDBJ databases">
        <title>De novo transcriptome assembly of four potential Pierce s Disease insect vectors from Arizona vineyards.</title>
        <authorList>
            <person name="Tassone E.E."/>
        </authorList>
    </citation>
    <scope>NUCLEOTIDE SEQUENCE</scope>
</reference>
<evidence type="ECO:0000256" key="9">
    <source>
        <dbReference type="ARBA" id="ARBA00051408"/>
    </source>
</evidence>
<evidence type="ECO:0000313" key="13">
    <source>
        <dbReference type="EMBL" id="JAS50264.1"/>
    </source>
</evidence>
<comment type="subcellular location">
    <subcellularLocation>
        <location evidence="1">Peroxisome</location>
    </subcellularLocation>
</comment>
<comment type="catalytic activity">
    <reaction evidence="9">
        <text>(3E,5Z)-octadienoyl-CoA = (2E,4E)-octadienoyl-CoA</text>
        <dbReference type="Rhea" id="RHEA:45244"/>
        <dbReference type="ChEBI" id="CHEBI:62243"/>
        <dbReference type="ChEBI" id="CHEBI:85108"/>
    </reaction>
</comment>
<comment type="function">
    <text evidence="11">Isomerization of 3-trans,5-cis-dienoyl-CoA to 2-trans,4-trans-dienoyl-CoA.</text>
</comment>
<keyword evidence="7" id="KW-0576">Peroxisome</keyword>
<organism evidence="13">
    <name type="scientific">Cuerna arida</name>
    <dbReference type="NCBI Taxonomy" id="1464854"/>
    <lineage>
        <taxon>Eukaryota</taxon>
        <taxon>Metazoa</taxon>
        <taxon>Ecdysozoa</taxon>
        <taxon>Arthropoda</taxon>
        <taxon>Hexapoda</taxon>
        <taxon>Insecta</taxon>
        <taxon>Pterygota</taxon>
        <taxon>Neoptera</taxon>
        <taxon>Paraneoptera</taxon>
        <taxon>Hemiptera</taxon>
        <taxon>Auchenorrhyncha</taxon>
        <taxon>Membracoidea</taxon>
        <taxon>Cicadellidae</taxon>
        <taxon>Cicadellinae</taxon>
        <taxon>Proconiini</taxon>
        <taxon>Cuerna</taxon>
    </lineage>
</organism>
<evidence type="ECO:0000256" key="3">
    <source>
        <dbReference type="ARBA" id="ARBA00005254"/>
    </source>
</evidence>
<dbReference type="GO" id="GO:0006635">
    <property type="term" value="P:fatty acid beta-oxidation"/>
    <property type="evidence" value="ECO:0007669"/>
    <property type="project" value="UniProtKB-UniPathway"/>
</dbReference>
<dbReference type="FunFam" id="1.10.12.10:FF:000004">
    <property type="entry name" value="Delta3,5-delta2,4-dienoyl-CoA isomerase"/>
    <property type="match status" value="1"/>
</dbReference>
<keyword evidence="6" id="KW-0443">Lipid metabolism</keyword>
<dbReference type="CDD" id="cd06558">
    <property type="entry name" value="crotonase-like"/>
    <property type="match status" value="1"/>
</dbReference>
<name>A0A1B6FJC8_9HEMI</name>
<dbReference type="GO" id="GO:0051750">
    <property type="term" value="F:delta(3,5)-delta(2,4)-dienoyl-CoA isomerase activity"/>
    <property type="evidence" value="ECO:0007669"/>
    <property type="project" value="TreeGrafter"/>
</dbReference>
<keyword evidence="5" id="KW-0007">Acetylation</keyword>
<sequence>MFRSALQISKNITGLRGMGIVELSRCAMSTETSPAAGVNSFKTLAVTVPQPFVYHVELNRPDRLNAMNNTMWLEIGECFSQLSQDEDCRVVVLSGAGKLFCAGIDLQDMTQMGAKLADQEDVARRCKILGATIKTYQNSLTALEKCNKPVIGAVHGACIGGGINLIAATDIRYCTSDAWFQVKEVELGMTADVGVLQRLPRLMGSASLVNELCLTARKFPAAEAGATGFVSKVFEDKSKMMTEALTVAGSIAEKSPVAVQGTKRNLVYSRDHTVQEGLDHVADWNQIMLQSEDFINASVALATKSPTPIFSKL</sequence>
<dbReference type="EMBL" id="GECZ01019505">
    <property type="protein sequence ID" value="JAS50264.1"/>
    <property type="molecule type" value="Transcribed_RNA"/>
</dbReference>
<evidence type="ECO:0000256" key="6">
    <source>
        <dbReference type="ARBA" id="ARBA00023098"/>
    </source>
</evidence>
<evidence type="ECO:0000256" key="10">
    <source>
        <dbReference type="ARBA" id="ARBA00052809"/>
    </source>
</evidence>
<dbReference type="FunFam" id="3.90.226.10:FF:000024">
    <property type="entry name" value="Delta3,5-delta2,4-dienoyl-CoA isomerase"/>
    <property type="match status" value="1"/>
</dbReference>
<evidence type="ECO:0000256" key="12">
    <source>
        <dbReference type="ARBA" id="ARBA00071021"/>
    </source>
</evidence>
<evidence type="ECO:0000256" key="2">
    <source>
        <dbReference type="ARBA" id="ARBA00005005"/>
    </source>
</evidence>
<dbReference type="GO" id="GO:0005777">
    <property type="term" value="C:peroxisome"/>
    <property type="evidence" value="ECO:0007669"/>
    <property type="project" value="UniProtKB-SubCell"/>
</dbReference>
<evidence type="ECO:0000256" key="11">
    <source>
        <dbReference type="ARBA" id="ARBA00055786"/>
    </source>
</evidence>
<comment type="catalytic activity">
    <reaction evidence="10">
        <text>(3E,5Z,8Z,11Z,14Z)-eicosapentaenoyl-CoA = (2E,4E,8Z,11Z,14Z)-eicosapentaenoyl-CoA</text>
        <dbReference type="Rhea" id="RHEA:45224"/>
        <dbReference type="ChEBI" id="CHEBI:85090"/>
        <dbReference type="ChEBI" id="CHEBI:85091"/>
    </reaction>
</comment>
<protein>
    <recommendedName>
        <fullName evidence="12">Delta(3,5)-Delta(2,4)-dienoyl-CoA isomerase, mitochondrial</fullName>
    </recommendedName>
</protein>
<comment type="pathway">
    <text evidence="2">Lipid metabolism; fatty acid beta-oxidation.</text>
</comment>
<evidence type="ECO:0000256" key="1">
    <source>
        <dbReference type="ARBA" id="ARBA00004275"/>
    </source>
</evidence>
<gene>
    <name evidence="13" type="ORF">g.32395</name>
</gene>
<accession>A0A1B6FJC8</accession>
<dbReference type="Gene3D" id="3.90.226.10">
    <property type="entry name" value="2-enoyl-CoA Hydratase, Chain A, domain 1"/>
    <property type="match status" value="1"/>
</dbReference>
<keyword evidence="8" id="KW-0413">Isomerase</keyword>
<evidence type="ECO:0000256" key="4">
    <source>
        <dbReference type="ARBA" id="ARBA00022832"/>
    </source>
</evidence>
<proteinExistence type="inferred from homology"/>
<dbReference type="UniPathway" id="UPA00659"/>
<dbReference type="InterPro" id="IPR014748">
    <property type="entry name" value="Enoyl-CoA_hydra_C"/>
</dbReference>
<dbReference type="InterPro" id="IPR029045">
    <property type="entry name" value="ClpP/crotonase-like_dom_sf"/>
</dbReference>
<dbReference type="Gene3D" id="1.10.12.10">
    <property type="entry name" value="Lyase 2-enoyl-coa Hydratase, Chain A, domain 2"/>
    <property type="match status" value="1"/>
</dbReference>
<evidence type="ECO:0000256" key="7">
    <source>
        <dbReference type="ARBA" id="ARBA00023140"/>
    </source>
</evidence>
<dbReference type="AlphaFoldDB" id="A0A1B6FJC8"/>
<dbReference type="GO" id="GO:0005739">
    <property type="term" value="C:mitochondrion"/>
    <property type="evidence" value="ECO:0007669"/>
    <property type="project" value="TreeGrafter"/>
</dbReference>
<dbReference type="InterPro" id="IPR045002">
    <property type="entry name" value="Ech1-like"/>
</dbReference>